<dbReference type="GO" id="GO:0016788">
    <property type="term" value="F:hydrolase activity, acting on ester bonds"/>
    <property type="evidence" value="ECO:0007669"/>
    <property type="project" value="InterPro"/>
</dbReference>
<feature type="chain" id="PRO_5014994355" evidence="2">
    <location>
        <begin position="20"/>
        <end position="314"/>
    </location>
</feature>
<evidence type="ECO:0000313" key="4">
    <source>
        <dbReference type="Proteomes" id="UP000232875"/>
    </source>
</evidence>
<dbReference type="Pfam" id="PF00657">
    <property type="entry name" value="Lipase_GDSL"/>
    <property type="match status" value="1"/>
</dbReference>
<reference evidence="3 4" key="1">
    <citation type="submission" date="2017-10" db="EMBL/GenBank/DDBJ databases">
        <title>A novel species of cold-tolerant Malassezia isolated from bats.</title>
        <authorList>
            <person name="Lorch J.M."/>
            <person name="Palmer J.M."/>
            <person name="Vanderwolf K.J."/>
            <person name="Schmidt K.Z."/>
            <person name="Verant M.L."/>
            <person name="Weller T.J."/>
            <person name="Blehert D.S."/>
        </authorList>
    </citation>
    <scope>NUCLEOTIDE SEQUENCE [LARGE SCALE GENOMIC DNA]</scope>
    <source>
        <strain evidence="3 4">NWHC:44797-103</strain>
    </source>
</reference>
<dbReference type="Gene3D" id="3.40.50.1110">
    <property type="entry name" value="SGNH hydrolase"/>
    <property type="match status" value="1"/>
</dbReference>
<dbReference type="CDD" id="cd01846">
    <property type="entry name" value="fatty_acyltransferase_like"/>
    <property type="match status" value="1"/>
</dbReference>
<keyword evidence="1" id="KW-0378">Hydrolase</keyword>
<dbReference type="SUPFAM" id="SSF52266">
    <property type="entry name" value="SGNH hydrolase"/>
    <property type="match status" value="1"/>
</dbReference>
<dbReference type="OrthoDB" id="1600564at2759"/>
<feature type="signal peptide" evidence="2">
    <location>
        <begin position="1"/>
        <end position="19"/>
    </location>
</feature>
<gene>
    <name evidence="3" type="ORF">MVES_000299</name>
</gene>
<dbReference type="PANTHER" id="PTHR45648">
    <property type="entry name" value="GDSL LIPASE/ACYLHYDROLASE FAMILY PROTEIN (AFU_ORTHOLOGUE AFUA_4G14700)"/>
    <property type="match status" value="1"/>
</dbReference>
<organism evidence="3 4">
    <name type="scientific">Malassezia vespertilionis</name>
    <dbReference type="NCBI Taxonomy" id="2020962"/>
    <lineage>
        <taxon>Eukaryota</taxon>
        <taxon>Fungi</taxon>
        <taxon>Dikarya</taxon>
        <taxon>Basidiomycota</taxon>
        <taxon>Ustilaginomycotina</taxon>
        <taxon>Malasseziomycetes</taxon>
        <taxon>Malasseziales</taxon>
        <taxon>Malasseziaceae</taxon>
        <taxon>Malassezia</taxon>
    </lineage>
</organism>
<dbReference type="STRING" id="2020962.A0A2N1JGZ8"/>
<keyword evidence="2" id="KW-0732">Signal</keyword>
<evidence type="ECO:0000256" key="1">
    <source>
        <dbReference type="ARBA" id="ARBA00022801"/>
    </source>
</evidence>
<name>A0A2N1JGZ8_9BASI</name>
<evidence type="ECO:0000256" key="2">
    <source>
        <dbReference type="SAM" id="SignalP"/>
    </source>
</evidence>
<protein>
    <submittedName>
        <fullName evidence="3">Uncharacterized protein</fullName>
    </submittedName>
</protein>
<dbReference type="InterPro" id="IPR036514">
    <property type="entry name" value="SGNH_hydro_sf"/>
</dbReference>
<dbReference type="AlphaFoldDB" id="A0A2N1JGZ8"/>
<dbReference type="InterPro" id="IPR051058">
    <property type="entry name" value="GDSL_Est/Lipase"/>
</dbReference>
<accession>A0A2N1JGZ8</accession>
<proteinExistence type="predicted"/>
<dbReference type="Proteomes" id="UP000232875">
    <property type="component" value="Unassembled WGS sequence"/>
</dbReference>
<dbReference type="EMBL" id="KZ454987">
    <property type="protein sequence ID" value="PKI85831.1"/>
    <property type="molecule type" value="Genomic_DNA"/>
</dbReference>
<dbReference type="InterPro" id="IPR001087">
    <property type="entry name" value="GDSL"/>
</dbReference>
<sequence>MVQRSIVGIVAALVAVVAGAQLPLQRRNPFNKFSQVVVFGDSLVDNGNGTFLLTNKTWPRDPAYFNGRFSDGLVWTEHLADMLGVPTVVDHAYGSATTNNSRSKGESGYYSNITVPDMWQQVRTYTRNHARLDASALYILSGGSNDMYFGASSGSPQTIAKLAVSSLNKTAQELYRHGARHFVFESLGIVAGTPSARLPGAGENTTLAMQRFAETFNSEMRRLVAHTRRGHATFVDMHKCQRMIIDDPHKYGFKNTTAACLRGAYKDERDAGIQRHLCAHPEEYLFFDIFHPTTHTHQLFARAAADALTKSYAA</sequence>
<keyword evidence="4" id="KW-1185">Reference proteome</keyword>
<dbReference type="PANTHER" id="PTHR45648:SF22">
    <property type="entry name" value="GDSL LIPASE_ACYLHYDROLASE FAMILY PROTEIN (AFU_ORTHOLOGUE AFUA_4G14700)"/>
    <property type="match status" value="1"/>
</dbReference>
<evidence type="ECO:0000313" key="3">
    <source>
        <dbReference type="EMBL" id="PKI85831.1"/>
    </source>
</evidence>